<comment type="subunit">
    <text evidence="4">Monomer. Interacts with the flagellar basal bodies.</text>
</comment>
<dbReference type="InterPro" id="IPR009875">
    <property type="entry name" value="PilZ_domain"/>
</dbReference>
<reference evidence="7" key="1">
    <citation type="submission" date="2023-09" db="EMBL/GenBank/DDBJ databases">
        <title>Paucibacter sp. APW11 Genome sequencing and assembly.</title>
        <authorList>
            <person name="Kim I."/>
        </authorList>
    </citation>
    <scope>NUCLEOTIDE SEQUENCE</scope>
    <source>
        <strain evidence="7">APW11</strain>
    </source>
</reference>
<keyword evidence="7" id="KW-0969">Cilium</keyword>
<evidence type="ECO:0000256" key="2">
    <source>
        <dbReference type="ARBA" id="ARBA00022741"/>
    </source>
</evidence>
<gene>
    <name evidence="4" type="primary">ycgR</name>
    <name evidence="7" type="ORF">RQP53_08715</name>
</gene>
<organism evidence="7 8">
    <name type="scientific">Roseateles aquae</name>
    <dbReference type="NCBI Taxonomy" id="3077235"/>
    <lineage>
        <taxon>Bacteria</taxon>
        <taxon>Pseudomonadati</taxon>
        <taxon>Pseudomonadota</taxon>
        <taxon>Betaproteobacteria</taxon>
        <taxon>Burkholderiales</taxon>
        <taxon>Sphaerotilaceae</taxon>
        <taxon>Roseateles</taxon>
    </lineage>
</organism>
<feature type="domain" description="Type III secretion system flagellar brake protein YcgR PilZN" evidence="6">
    <location>
        <begin position="23"/>
        <end position="128"/>
    </location>
</feature>
<comment type="caution">
    <text evidence="7">The sequence shown here is derived from an EMBL/GenBank/DDBJ whole genome shotgun (WGS) entry which is preliminary data.</text>
</comment>
<dbReference type="InterPro" id="IPR023787">
    <property type="entry name" value="T3SS_YcgR"/>
</dbReference>
<keyword evidence="2 4" id="KW-0547">Nucleotide-binding</keyword>
<comment type="function">
    <text evidence="4">Acts as a flagellar brake, regulating swimming and swarming in a bis-(3'-5') cyclic diguanylic acid (c-di-GMP)-dependent manner. Binds 1 c-di-GMP dimer per subunit. Increasing levels of c-di-GMP lead to decreased motility.</text>
</comment>
<dbReference type="RefSeq" id="WP_315649837.1">
    <property type="nucleotide sequence ID" value="NZ_JAVXZY010000002.1"/>
</dbReference>
<keyword evidence="8" id="KW-1185">Reference proteome</keyword>
<dbReference type="Pfam" id="PF07317">
    <property type="entry name" value="PilZN"/>
    <property type="match status" value="1"/>
</dbReference>
<proteinExistence type="inferred from homology"/>
<evidence type="ECO:0000256" key="3">
    <source>
        <dbReference type="ARBA" id="ARBA00023143"/>
    </source>
</evidence>
<dbReference type="Gene3D" id="2.30.110.10">
    <property type="entry name" value="Electron Transport, Fmn-binding Protein, Chain A"/>
    <property type="match status" value="1"/>
</dbReference>
<name>A0ABU3PAU3_9BURK</name>
<dbReference type="Gene3D" id="2.40.10.220">
    <property type="entry name" value="predicted glycosyltransferase like domains"/>
    <property type="match status" value="1"/>
</dbReference>
<keyword evidence="3 4" id="KW-0975">Bacterial flagellum</keyword>
<keyword evidence="7" id="KW-0966">Cell projection</keyword>
<keyword evidence="1 4" id="KW-0973">c-di-GMP</keyword>
<protein>
    <recommendedName>
        <fullName evidence="4">Flagellar brake protein YcgR</fullName>
    </recommendedName>
    <alternativeName>
        <fullName evidence="4">Cyclic di-GMP binding protein YcgR</fullName>
    </alternativeName>
</protein>
<dbReference type="HAMAP" id="MF_01457">
    <property type="entry name" value="YcgR"/>
    <property type="match status" value="1"/>
</dbReference>
<comment type="similarity">
    <text evidence="4">Belongs to the YcgR family.</text>
</comment>
<dbReference type="InterPro" id="IPR012349">
    <property type="entry name" value="Split_barrel_FMN-bd"/>
</dbReference>
<accession>A0ABU3PAU3</accession>
<dbReference type="GO" id="GO:0016853">
    <property type="term" value="F:isomerase activity"/>
    <property type="evidence" value="ECO:0007669"/>
    <property type="project" value="UniProtKB-KW"/>
</dbReference>
<dbReference type="Proteomes" id="UP001246372">
    <property type="component" value="Unassembled WGS sequence"/>
</dbReference>
<evidence type="ECO:0000313" key="8">
    <source>
        <dbReference type="Proteomes" id="UP001246372"/>
    </source>
</evidence>
<evidence type="ECO:0000259" key="6">
    <source>
        <dbReference type="Pfam" id="PF07317"/>
    </source>
</evidence>
<feature type="domain" description="PilZ" evidence="5">
    <location>
        <begin position="130"/>
        <end position="241"/>
    </location>
</feature>
<evidence type="ECO:0000256" key="1">
    <source>
        <dbReference type="ARBA" id="ARBA00022636"/>
    </source>
</evidence>
<evidence type="ECO:0000256" key="4">
    <source>
        <dbReference type="HAMAP-Rule" id="MF_01457"/>
    </source>
</evidence>
<sequence>MTAATRPDSATDTATAHAELDEFRVHSAPEVAGYLRELSESQLRVLLSTPDGQTLHTMICALDAPRGVLGFDIPGENSQVRALLGSDEVVGVAFLDAIKLQFDLEGLVIVKDKSGPVLRAQLPRRMYRFQRRQAFRVQPTGLNFPRVALRHPSLPDMLLNLRVLDISMGGLALLLPEDVPEIEGGIELAGALIELDRDTRFELSLRLQHVAPMGEGHSGSRLGCAFVSLPPSASRELQIYIDQTQKRRRMMKL</sequence>
<dbReference type="InterPro" id="IPR009926">
    <property type="entry name" value="T3SS_YcgR_PilZN"/>
</dbReference>
<keyword evidence="7" id="KW-0282">Flagellum</keyword>
<evidence type="ECO:0000313" key="7">
    <source>
        <dbReference type="EMBL" id="MDT8999345.1"/>
    </source>
</evidence>
<dbReference type="EMBL" id="JAVXZY010000002">
    <property type="protein sequence ID" value="MDT8999345.1"/>
    <property type="molecule type" value="Genomic_DNA"/>
</dbReference>
<dbReference type="Pfam" id="PF07238">
    <property type="entry name" value="PilZ"/>
    <property type="match status" value="1"/>
</dbReference>
<evidence type="ECO:0000259" key="5">
    <source>
        <dbReference type="Pfam" id="PF07238"/>
    </source>
</evidence>
<comment type="subcellular location">
    <subcellularLocation>
        <location evidence="4">Bacterial flagellum basal body</location>
    </subcellularLocation>
</comment>
<keyword evidence="7" id="KW-0413">Isomerase</keyword>